<dbReference type="Proteomes" id="UP000433788">
    <property type="component" value="Unassembled WGS sequence"/>
</dbReference>
<sequence length="59" mass="6521">MSDNGQMEVTTDSWSWKKILKHVILPKPKGSPKAGQKEIALRISLAAVGLLLALLVYFK</sequence>
<evidence type="ECO:0000313" key="3">
    <source>
        <dbReference type="Proteomes" id="UP000433788"/>
    </source>
</evidence>
<comment type="caution">
    <text evidence="2">The sequence shown here is derived from an EMBL/GenBank/DDBJ whole genome shotgun (WGS) entry which is preliminary data.</text>
</comment>
<organism evidence="2 3">
    <name type="scientific">Spiribacter salilacus</name>
    <dbReference type="NCBI Taxonomy" id="2664894"/>
    <lineage>
        <taxon>Bacteria</taxon>
        <taxon>Pseudomonadati</taxon>
        <taxon>Pseudomonadota</taxon>
        <taxon>Gammaproteobacteria</taxon>
        <taxon>Chromatiales</taxon>
        <taxon>Ectothiorhodospiraceae</taxon>
        <taxon>Spiribacter</taxon>
    </lineage>
</organism>
<gene>
    <name evidence="2" type="ORF">GH984_01665</name>
</gene>
<proteinExistence type="predicted"/>
<feature type="transmembrane region" description="Helical" evidence="1">
    <location>
        <begin position="39"/>
        <end position="58"/>
    </location>
</feature>
<evidence type="ECO:0000256" key="1">
    <source>
        <dbReference type="SAM" id="Phobius"/>
    </source>
</evidence>
<name>A0A6N7QSY1_9GAMM</name>
<evidence type="ECO:0000313" key="2">
    <source>
        <dbReference type="EMBL" id="MRH77417.1"/>
    </source>
</evidence>
<reference evidence="2 3" key="1">
    <citation type="submission" date="2019-11" db="EMBL/GenBank/DDBJ databases">
        <authorList>
            <person name="Zhang X.Y."/>
        </authorList>
    </citation>
    <scope>NUCLEOTIDE SEQUENCE [LARGE SCALE GENOMIC DNA]</scope>
    <source>
        <strain evidence="2 3">C176</strain>
    </source>
</reference>
<keyword evidence="1" id="KW-0472">Membrane</keyword>
<dbReference type="AlphaFoldDB" id="A0A6N7QSY1"/>
<protein>
    <submittedName>
        <fullName evidence="2">Uncharacterized protein</fullName>
    </submittedName>
</protein>
<keyword evidence="1" id="KW-0812">Transmembrane</keyword>
<keyword evidence="3" id="KW-1185">Reference proteome</keyword>
<keyword evidence="1" id="KW-1133">Transmembrane helix</keyword>
<dbReference type="EMBL" id="WJPP01000001">
    <property type="protein sequence ID" value="MRH77417.1"/>
    <property type="molecule type" value="Genomic_DNA"/>
</dbReference>
<accession>A0A6N7QSY1</accession>